<accession>A0ABX3JUU6</accession>
<dbReference type="InterPro" id="IPR005119">
    <property type="entry name" value="LysR_subst-bd"/>
</dbReference>
<gene>
    <name evidence="6" type="ORF">BBD40_24720</name>
</gene>
<proteinExistence type="inferred from homology"/>
<dbReference type="Pfam" id="PF03466">
    <property type="entry name" value="LysR_substrate"/>
    <property type="match status" value="1"/>
</dbReference>
<evidence type="ECO:0000256" key="4">
    <source>
        <dbReference type="ARBA" id="ARBA00023163"/>
    </source>
</evidence>
<dbReference type="PANTHER" id="PTHR30126">
    <property type="entry name" value="HTH-TYPE TRANSCRIPTIONAL REGULATOR"/>
    <property type="match status" value="1"/>
</dbReference>
<evidence type="ECO:0000313" key="7">
    <source>
        <dbReference type="Proteomes" id="UP000189059"/>
    </source>
</evidence>
<evidence type="ECO:0000259" key="5">
    <source>
        <dbReference type="PROSITE" id="PS50931"/>
    </source>
</evidence>
<dbReference type="Proteomes" id="UP000189059">
    <property type="component" value="Unassembled WGS sequence"/>
</dbReference>
<dbReference type="PROSITE" id="PS50931">
    <property type="entry name" value="HTH_LYSR"/>
    <property type="match status" value="1"/>
</dbReference>
<dbReference type="InterPro" id="IPR000847">
    <property type="entry name" value="LysR_HTH_N"/>
</dbReference>
<dbReference type="Pfam" id="PF00126">
    <property type="entry name" value="HTH_1"/>
    <property type="match status" value="1"/>
</dbReference>
<dbReference type="InterPro" id="IPR036388">
    <property type="entry name" value="WH-like_DNA-bd_sf"/>
</dbReference>
<evidence type="ECO:0000256" key="3">
    <source>
        <dbReference type="ARBA" id="ARBA00023125"/>
    </source>
</evidence>
<evidence type="ECO:0000256" key="2">
    <source>
        <dbReference type="ARBA" id="ARBA00023015"/>
    </source>
</evidence>
<evidence type="ECO:0000256" key="1">
    <source>
        <dbReference type="ARBA" id="ARBA00009437"/>
    </source>
</evidence>
<sequence length="299" mass="34002">MKLQIVELIARHHHMTTVAEVLGIKQPTVTFHMKSLEEEMQVKLFESRNGKTFLTEAGEALLHYAVKMNALAKESRRVVKEYDSMYRGTLHIGASYVPATYLLPTILSTFSREFPGIRISLSVKPSPVIRDMLTRHQIDLGIISSEPFSGQSLLSETLCSDDLVLVCAAEHPLTRSDTPDPEQIARTPFALHGTESSTRQLTDQWVNRHGLRLRSTVEMDSLEAIKQLVLLGDHISFMSRMAVWREQEQGWLQILPIPGHQAFRHMYSVHNADRLPSIQISRFQEVLREAASRVEQKIL</sequence>
<comment type="caution">
    <text evidence="6">The sequence shown here is derived from an EMBL/GenBank/DDBJ whole genome shotgun (WGS) entry which is preliminary data.</text>
</comment>
<evidence type="ECO:0000313" key="6">
    <source>
        <dbReference type="EMBL" id="OOC59497.1"/>
    </source>
</evidence>
<dbReference type="RefSeq" id="WP_077570672.1">
    <property type="nucleotide sequence ID" value="NZ_MRVI01000002.1"/>
</dbReference>
<dbReference type="Gene3D" id="3.40.190.290">
    <property type="match status" value="1"/>
</dbReference>
<dbReference type="SUPFAM" id="SSF53850">
    <property type="entry name" value="Periplasmic binding protein-like II"/>
    <property type="match status" value="1"/>
</dbReference>
<dbReference type="SUPFAM" id="SSF46785">
    <property type="entry name" value="Winged helix' DNA-binding domain"/>
    <property type="match status" value="1"/>
</dbReference>
<protein>
    <submittedName>
        <fullName evidence="6">Transcriptional regulator</fullName>
    </submittedName>
</protein>
<organism evidence="6 7">
    <name type="scientific">Paenibacillus ihbetae</name>
    <dbReference type="NCBI Taxonomy" id="1870820"/>
    <lineage>
        <taxon>Bacteria</taxon>
        <taxon>Bacillati</taxon>
        <taxon>Bacillota</taxon>
        <taxon>Bacilli</taxon>
        <taxon>Bacillales</taxon>
        <taxon>Paenibacillaceae</taxon>
        <taxon>Paenibacillus</taxon>
    </lineage>
</organism>
<name>A0ABX3JUU6_9BACL</name>
<keyword evidence="2" id="KW-0805">Transcription regulation</keyword>
<comment type="similarity">
    <text evidence="1">Belongs to the LysR transcriptional regulatory family.</text>
</comment>
<dbReference type="InterPro" id="IPR036390">
    <property type="entry name" value="WH_DNA-bd_sf"/>
</dbReference>
<reference evidence="6 7" key="1">
    <citation type="submission" date="2016-12" db="EMBL/GenBank/DDBJ databases">
        <title>Genome sequencing and description of Paenibacillus sp. nov. from high altitude lake in the Indian Trans- Himalayas.</title>
        <authorList>
            <person name="Kiran S."/>
            <person name="Swarnkar M.K."/>
            <person name="Rana A."/>
            <person name="Tewari R."/>
            <person name="Gulati A."/>
        </authorList>
    </citation>
    <scope>NUCLEOTIDE SEQUENCE [LARGE SCALE GENOMIC DNA]</scope>
    <source>
        <strain evidence="6 7">IHBB 9951</strain>
    </source>
</reference>
<dbReference type="Gene3D" id="1.10.10.10">
    <property type="entry name" value="Winged helix-like DNA-binding domain superfamily/Winged helix DNA-binding domain"/>
    <property type="match status" value="1"/>
</dbReference>
<keyword evidence="4" id="KW-0804">Transcription</keyword>
<keyword evidence="3" id="KW-0238">DNA-binding</keyword>
<feature type="domain" description="HTH lysR-type" evidence="5">
    <location>
        <begin position="1"/>
        <end position="55"/>
    </location>
</feature>
<keyword evidence="7" id="KW-1185">Reference proteome</keyword>
<dbReference type="EMBL" id="MRVI01000002">
    <property type="protein sequence ID" value="OOC59497.1"/>
    <property type="molecule type" value="Genomic_DNA"/>
</dbReference>
<dbReference type="PANTHER" id="PTHR30126:SF39">
    <property type="entry name" value="HTH-TYPE TRANSCRIPTIONAL REGULATOR CYSL"/>
    <property type="match status" value="1"/>
</dbReference>